<accession>A0ABS1BH86</accession>
<dbReference type="PROSITE" id="PS51459">
    <property type="entry name" value="FIDO"/>
    <property type="match status" value="1"/>
</dbReference>
<dbReference type="RefSeq" id="WP_200585015.1">
    <property type="nucleotide sequence ID" value="NZ_JAEHFY010000005.1"/>
</dbReference>
<protein>
    <submittedName>
        <fullName evidence="2">Type II toxin-antitoxin system death-on-curing family toxin</fullName>
    </submittedName>
</protein>
<dbReference type="PANTHER" id="PTHR39426">
    <property type="entry name" value="HOMOLOGY TO DEATH-ON-CURING PROTEIN OF PHAGE P1"/>
    <property type="match status" value="1"/>
</dbReference>
<evidence type="ECO:0000259" key="1">
    <source>
        <dbReference type="PROSITE" id="PS51459"/>
    </source>
</evidence>
<proteinExistence type="predicted"/>
<sequence>MIEIKDVLNIHNILIDKFGGSKGVRDHGLLESAINRPFATFDNLELYESPEQKAAAILESILINHPFVDGNKRTAYVLMRLILLENGLDIAADKNEKYEMVISASTGNIRFDEILEWIRTRTKKKKEA</sequence>
<dbReference type="Proteomes" id="UP000660024">
    <property type="component" value="Unassembled WGS sequence"/>
</dbReference>
<organism evidence="2 3">
    <name type="scientific">Pedobacter segetis</name>
    <dbReference type="NCBI Taxonomy" id="2793069"/>
    <lineage>
        <taxon>Bacteria</taxon>
        <taxon>Pseudomonadati</taxon>
        <taxon>Bacteroidota</taxon>
        <taxon>Sphingobacteriia</taxon>
        <taxon>Sphingobacteriales</taxon>
        <taxon>Sphingobacteriaceae</taxon>
        <taxon>Pedobacter</taxon>
    </lineage>
</organism>
<dbReference type="PIRSF" id="PIRSF018297">
    <property type="entry name" value="Doc"/>
    <property type="match status" value="1"/>
</dbReference>
<dbReference type="Pfam" id="PF02661">
    <property type="entry name" value="Fic"/>
    <property type="match status" value="1"/>
</dbReference>
<reference evidence="2 3" key="1">
    <citation type="submission" date="2020-12" db="EMBL/GenBank/DDBJ databases">
        <title>Bacterial novel species Pedobacter sp. SD-b isolated from soil.</title>
        <authorList>
            <person name="Jung H.-Y."/>
        </authorList>
    </citation>
    <scope>NUCLEOTIDE SEQUENCE [LARGE SCALE GENOMIC DNA]</scope>
    <source>
        <strain evidence="2 3">SD-b</strain>
    </source>
</reference>
<gene>
    <name evidence="2" type="ORF">I5M32_04605</name>
</gene>
<dbReference type="InterPro" id="IPR003812">
    <property type="entry name" value="Fido"/>
</dbReference>
<dbReference type="InterPro" id="IPR006440">
    <property type="entry name" value="Doc"/>
</dbReference>
<dbReference type="NCBIfam" id="TIGR01550">
    <property type="entry name" value="DOC_P1"/>
    <property type="match status" value="1"/>
</dbReference>
<dbReference type="EMBL" id="JAEHFY010000005">
    <property type="protein sequence ID" value="MBK0382233.1"/>
    <property type="molecule type" value="Genomic_DNA"/>
</dbReference>
<dbReference type="PANTHER" id="PTHR39426:SF1">
    <property type="entry name" value="HOMOLOGY TO DEATH-ON-CURING PROTEIN OF PHAGE P1"/>
    <property type="match status" value="1"/>
</dbReference>
<evidence type="ECO:0000313" key="2">
    <source>
        <dbReference type="EMBL" id="MBK0382233.1"/>
    </source>
</evidence>
<evidence type="ECO:0000313" key="3">
    <source>
        <dbReference type="Proteomes" id="UP000660024"/>
    </source>
</evidence>
<dbReference type="Gene3D" id="1.20.120.1870">
    <property type="entry name" value="Fic/DOC protein, Fido domain"/>
    <property type="match status" value="1"/>
</dbReference>
<dbReference type="InterPro" id="IPR053737">
    <property type="entry name" value="Type_II_TA_Toxin"/>
</dbReference>
<feature type="domain" description="Fido" evidence="1">
    <location>
        <begin position="2"/>
        <end position="120"/>
    </location>
</feature>
<dbReference type="InterPro" id="IPR036597">
    <property type="entry name" value="Fido-like_dom_sf"/>
</dbReference>
<dbReference type="SUPFAM" id="SSF140931">
    <property type="entry name" value="Fic-like"/>
    <property type="match status" value="1"/>
</dbReference>
<comment type="caution">
    <text evidence="2">The sequence shown here is derived from an EMBL/GenBank/DDBJ whole genome shotgun (WGS) entry which is preliminary data.</text>
</comment>
<name>A0ABS1BH86_9SPHI</name>
<keyword evidence="3" id="KW-1185">Reference proteome</keyword>